<dbReference type="GO" id="GO:0005886">
    <property type="term" value="C:plasma membrane"/>
    <property type="evidence" value="ECO:0007669"/>
    <property type="project" value="UniProtKB-SubCell"/>
</dbReference>
<dbReference type="SUPFAM" id="SSF161098">
    <property type="entry name" value="MetI-like"/>
    <property type="match status" value="1"/>
</dbReference>
<evidence type="ECO:0000256" key="4">
    <source>
        <dbReference type="ARBA" id="ARBA00022692"/>
    </source>
</evidence>
<dbReference type="Gene3D" id="1.10.3720.10">
    <property type="entry name" value="MetI-like"/>
    <property type="match status" value="1"/>
</dbReference>
<evidence type="ECO:0000313" key="9">
    <source>
        <dbReference type="Proteomes" id="UP000287188"/>
    </source>
</evidence>
<dbReference type="PANTHER" id="PTHR43227:SF11">
    <property type="entry name" value="BLL4140 PROTEIN"/>
    <property type="match status" value="1"/>
</dbReference>
<dbReference type="EMBL" id="BIFS01000002">
    <property type="protein sequence ID" value="GCE22187.1"/>
    <property type="molecule type" value="Genomic_DNA"/>
</dbReference>
<keyword evidence="5 7" id="KW-1133">Transmembrane helix</keyword>
<feature type="transmembrane region" description="Helical" evidence="7">
    <location>
        <begin position="15"/>
        <end position="36"/>
    </location>
</feature>
<evidence type="ECO:0000256" key="3">
    <source>
        <dbReference type="ARBA" id="ARBA00022475"/>
    </source>
</evidence>
<dbReference type="AlphaFoldDB" id="A0A402ASW2"/>
<comment type="subcellular location">
    <subcellularLocation>
        <location evidence="1">Cell membrane</location>
        <topology evidence="1">Multi-pass membrane protein</topology>
    </subcellularLocation>
</comment>
<sequence>MATPVPHHHPVSGPAISYFVITNIIFVFIGLFALVYSITRGGPGYETTPIDYMIYIKAFAQGSLGYASALAVILLILVLIISWMQITLFDRVGAE</sequence>
<keyword evidence="9" id="KW-1185">Reference proteome</keyword>
<evidence type="ECO:0000256" key="1">
    <source>
        <dbReference type="ARBA" id="ARBA00004651"/>
    </source>
</evidence>
<keyword evidence="4 7" id="KW-0812">Transmembrane</keyword>
<gene>
    <name evidence="8" type="ORF">KDK_59870</name>
</gene>
<evidence type="ECO:0000256" key="7">
    <source>
        <dbReference type="SAM" id="Phobius"/>
    </source>
</evidence>
<dbReference type="InterPro" id="IPR035906">
    <property type="entry name" value="MetI-like_sf"/>
</dbReference>
<dbReference type="InterPro" id="IPR050809">
    <property type="entry name" value="UgpAE/MalFG_permease"/>
</dbReference>
<dbReference type="Proteomes" id="UP000287188">
    <property type="component" value="Unassembled WGS sequence"/>
</dbReference>
<organism evidence="8 9">
    <name type="scientific">Dictyobacter kobayashii</name>
    <dbReference type="NCBI Taxonomy" id="2014872"/>
    <lineage>
        <taxon>Bacteria</taxon>
        <taxon>Bacillati</taxon>
        <taxon>Chloroflexota</taxon>
        <taxon>Ktedonobacteria</taxon>
        <taxon>Ktedonobacterales</taxon>
        <taxon>Dictyobacteraceae</taxon>
        <taxon>Dictyobacter</taxon>
    </lineage>
</organism>
<keyword evidence="2" id="KW-0813">Transport</keyword>
<name>A0A402ASW2_9CHLR</name>
<dbReference type="RefSeq" id="WP_218032108.1">
    <property type="nucleotide sequence ID" value="NZ_BIFS01000002.1"/>
</dbReference>
<dbReference type="PANTHER" id="PTHR43227">
    <property type="entry name" value="BLL4140 PROTEIN"/>
    <property type="match status" value="1"/>
</dbReference>
<evidence type="ECO:0008006" key="10">
    <source>
        <dbReference type="Google" id="ProtNLM"/>
    </source>
</evidence>
<feature type="transmembrane region" description="Helical" evidence="7">
    <location>
        <begin position="63"/>
        <end position="86"/>
    </location>
</feature>
<evidence type="ECO:0000256" key="5">
    <source>
        <dbReference type="ARBA" id="ARBA00022989"/>
    </source>
</evidence>
<comment type="caution">
    <text evidence="8">The sequence shown here is derived from an EMBL/GenBank/DDBJ whole genome shotgun (WGS) entry which is preliminary data.</text>
</comment>
<protein>
    <recommendedName>
        <fullName evidence="10">ABC transmembrane type-1 domain-containing protein</fullName>
    </recommendedName>
</protein>
<reference evidence="9" key="1">
    <citation type="submission" date="2018-12" db="EMBL/GenBank/DDBJ databases">
        <title>Tengunoibacter tsumagoiensis gen. nov., sp. nov., Dictyobacter kobayashii sp. nov., D. alpinus sp. nov., and D. joshuensis sp. nov. and description of Dictyobacteraceae fam. nov. within the order Ktedonobacterales isolated from Tengu-no-mugimeshi.</title>
        <authorList>
            <person name="Wang C.M."/>
            <person name="Zheng Y."/>
            <person name="Sakai Y."/>
            <person name="Toyoda A."/>
            <person name="Minakuchi Y."/>
            <person name="Abe K."/>
            <person name="Yokota A."/>
            <person name="Yabe S."/>
        </authorList>
    </citation>
    <scope>NUCLEOTIDE SEQUENCE [LARGE SCALE GENOMIC DNA]</scope>
    <source>
        <strain evidence="9">Uno11</strain>
    </source>
</reference>
<accession>A0A402ASW2</accession>
<evidence type="ECO:0000256" key="2">
    <source>
        <dbReference type="ARBA" id="ARBA00022448"/>
    </source>
</evidence>
<proteinExistence type="predicted"/>
<keyword evidence="3" id="KW-1003">Cell membrane</keyword>
<evidence type="ECO:0000313" key="8">
    <source>
        <dbReference type="EMBL" id="GCE22187.1"/>
    </source>
</evidence>
<evidence type="ECO:0000256" key="6">
    <source>
        <dbReference type="ARBA" id="ARBA00023136"/>
    </source>
</evidence>
<keyword evidence="6 7" id="KW-0472">Membrane</keyword>